<reference evidence="2" key="1">
    <citation type="submission" date="2020-02" db="EMBL/GenBank/DDBJ databases">
        <authorList>
            <person name="Meier V. D."/>
        </authorList>
    </citation>
    <scope>NUCLEOTIDE SEQUENCE</scope>
    <source>
        <strain evidence="2">AVDCRST_MAG23</strain>
    </source>
</reference>
<sequence>MFSAAYLAGRPRRRCYLRAGAFVIQFAMNAIDKLHLLFDEIGAVVVFSGAFISLATYLARTLGSGVATLDKDLQFRRVDEPREYWILVSLCAAATIIVAWLDIRQL</sequence>
<feature type="transmembrane region" description="Helical" evidence="1">
    <location>
        <begin position="43"/>
        <end position="63"/>
    </location>
</feature>
<keyword evidence="1" id="KW-0472">Membrane</keyword>
<dbReference type="AlphaFoldDB" id="A0A6J4U3F7"/>
<protein>
    <submittedName>
        <fullName evidence="2">Uncharacterized protein</fullName>
    </submittedName>
</protein>
<keyword evidence="1" id="KW-1133">Transmembrane helix</keyword>
<gene>
    <name evidence="2" type="ORF">AVDCRST_MAG23-1761</name>
</gene>
<name>A0A6J4U3F7_9SPHN</name>
<evidence type="ECO:0000313" key="2">
    <source>
        <dbReference type="EMBL" id="CAA9539413.1"/>
    </source>
</evidence>
<feature type="transmembrane region" description="Helical" evidence="1">
    <location>
        <begin position="84"/>
        <end position="103"/>
    </location>
</feature>
<dbReference type="EMBL" id="CADCWD010000063">
    <property type="protein sequence ID" value="CAA9539413.1"/>
    <property type="molecule type" value="Genomic_DNA"/>
</dbReference>
<accession>A0A6J4U3F7</accession>
<proteinExistence type="predicted"/>
<evidence type="ECO:0000256" key="1">
    <source>
        <dbReference type="SAM" id="Phobius"/>
    </source>
</evidence>
<organism evidence="2">
    <name type="scientific">uncultured Sphingosinicella sp</name>
    <dbReference type="NCBI Taxonomy" id="478748"/>
    <lineage>
        <taxon>Bacteria</taxon>
        <taxon>Pseudomonadati</taxon>
        <taxon>Pseudomonadota</taxon>
        <taxon>Alphaproteobacteria</taxon>
        <taxon>Sphingomonadales</taxon>
        <taxon>Sphingosinicellaceae</taxon>
        <taxon>Sphingosinicella</taxon>
        <taxon>environmental samples</taxon>
    </lineage>
</organism>
<keyword evidence="1" id="KW-0812">Transmembrane</keyword>